<dbReference type="HAMAP" id="MF_01112">
    <property type="entry name" value="UPF0201"/>
    <property type="match status" value="1"/>
</dbReference>
<dbReference type="Proteomes" id="UP000075578">
    <property type="component" value="Unassembled WGS sequence"/>
</dbReference>
<sequence>MRESKILEVISMRLLKNMSFKIKVSAEVKNTEDPMKVKKSILNIFPEIIIEEKEDEIIGYSEEDGVLSRFIELTYSEAIRDSVNMVLKEGARGDKISFSINKQAAYAGRLNLSKESPLGPIRVKIYIKDPCEFIDKIIPKTI</sequence>
<dbReference type="SUPFAM" id="SSF55282">
    <property type="entry name" value="RL5-like"/>
    <property type="match status" value="1"/>
</dbReference>
<dbReference type="InterPro" id="IPR022803">
    <property type="entry name" value="Ribosomal_uL5_dom_sf"/>
</dbReference>
<dbReference type="PANTHER" id="PTHR39652">
    <property type="entry name" value="UPF0201 PROTEIN TK1335"/>
    <property type="match status" value="1"/>
</dbReference>
<evidence type="ECO:0000313" key="3">
    <source>
        <dbReference type="Proteomes" id="UP000075578"/>
    </source>
</evidence>
<organism evidence="2 3">
    <name type="scientific">Candidatus Methanofastidiosum methylothiophilum</name>
    <dbReference type="NCBI Taxonomy" id="1705564"/>
    <lineage>
        <taxon>Archaea</taxon>
        <taxon>Methanobacteriati</taxon>
        <taxon>Methanobacteriota</taxon>
        <taxon>Stenosarchaea group</taxon>
        <taxon>Candidatus Methanofastidiosia</taxon>
        <taxon>Candidatus Methanofastidiosales</taxon>
        <taxon>Candidatus Methanofastidiosaceae</taxon>
        <taxon>Candidatus Methanofastidiosum</taxon>
    </lineage>
</organism>
<dbReference type="InterPro" id="IPR002739">
    <property type="entry name" value="PAB1135-like"/>
</dbReference>
<dbReference type="Pfam" id="PF01877">
    <property type="entry name" value="RNA_binding"/>
    <property type="match status" value="1"/>
</dbReference>
<reference evidence="2 3" key="1">
    <citation type="journal article" date="2016" name="ISME J.">
        <title>Chasing the elusive Euryarchaeota class WSA2: genomes reveal a uniquely fastidious methyl-reducing methanogen.</title>
        <authorList>
            <person name="Nobu M.K."/>
            <person name="Narihiro T."/>
            <person name="Kuroda K."/>
            <person name="Mei R."/>
            <person name="Liu W.T."/>
        </authorList>
    </citation>
    <scope>NUCLEOTIDE SEQUENCE [LARGE SCALE GENOMIC DNA]</scope>
    <source>
        <strain evidence="2">U1lsi0528_Bin089</strain>
    </source>
</reference>
<dbReference type="AlphaFoldDB" id="A0A150J576"/>
<comment type="caution">
    <text evidence="2">The sequence shown here is derived from an EMBL/GenBank/DDBJ whole genome shotgun (WGS) entry which is preliminary data.</text>
</comment>
<evidence type="ECO:0000256" key="1">
    <source>
        <dbReference type="HAMAP-Rule" id="MF_01112"/>
    </source>
</evidence>
<dbReference type="Gene3D" id="3.30.1440.10">
    <property type="match status" value="1"/>
</dbReference>
<accession>A0A150J576</accession>
<evidence type="ECO:0000313" key="2">
    <source>
        <dbReference type="EMBL" id="KYC52288.1"/>
    </source>
</evidence>
<dbReference type="EMBL" id="LNGD01000035">
    <property type="protein sequence ID" value="KYC52288.1"/>
    <property type="molecule type" value="Genomic_DNA"/>
</dbReference>
<gene>
    <name evidence="2" type="ORF">AMQ74_00782</name>
</gene>
<name>A0A150J576_9EURY</name>
<proteinExistence type="inferred from homology"/>
<protein>
    <recommendedName>
        <fullName evidence="1">UPF0201 protein AMQ74_00782</fullName>
    </recommendedName>
</protein>
<comment type="similarity">
    <text evidence="1">Belongs to the UPF0201 family.</text>
</comment>
<dbReference type="PANTHER" id="PTHR39652:SF1">
    <property type="entry name" value="UPF0201 PROTEIN TK1335"/>
    <property type="match status" value="1"/>
</dbReference>